<organism evidence="10 11">
    <name type="scientific">Bacillus salitolerans</name>
    <dbReference type="NCBI Taxonomy" id="1437434"/>
    <lineage>
        <taxon>Bacteria</taxon>
        <taxon>Bacillati</taxon>
        <taxon>Bacillota</taxon>
        <taxon>Bacilli</taxon>
        <taxon>Bacillales</taxon>
        <taxon>Bacillaceae</taxon>
        <taxon>Bacillus</taxon>
    </lineage>
</organism>
<dbReference type="RefSeq" id="WP_377928430.1">
    <property type="nucleotide sequence ID" value="NZ_JBHUEM010000020.1"/>
</dbReference>
<keyword evidence="6 10" id="KW-0378">Hydrolase</keyword>
<dbReference type="PROSITE" id="PS51432">
    <property type="entry name" value="AP_NUCLEASE_F2_4"/>
    <property type="match status" value="1"/>
</dbReference>
<dbReference type="PANTHER" id="PTHR21445:SF0">
    <property type="entry name" value="APURINIC-APYRIMIDINIC ENDONUCLEASE"/>
    <property type="match status" value="1"/>
</dbReference>
<proteinExistence type="inferred from homology"/>
<dbReference type="Proteomes" id="UP001597214">
    <property type="component" value="Unassembled WGS sequence"/>
</dbReference>
<dbReference type="NCBIfam" id="TIGR00587">
    <property type="entry name" value="nfo"/>
    <property type="match status" value="1"/>
</dbReference>
<dbReference type="InterPro" id="IPR036237">
    <property type="entry name" value="Xyl_isomerase-like_sf"/>
</dbReference>
<dbReference type="GO" id="GO:0008833">
    <property type="term" value="F:deoxyribonuclease IV (phage-T4-induced) activity"/>
    <property type="evidence" value="ECO:0007669"/>
    <property type="project" value="UniProtKB-EC"/>
</dbReference>
<comment type="cofactor">
    <cofactor evidence="1">
        <name>Zn(2+)</name>
        <dbReference type="ChEBI" id="CHEBI:29105"/>
    </cofactor>
</comment>
<reference evidence="11" key="1">
    <citation type="journal article" date="2019" name="Int. J. Syst. Evol. Microbiol.">
        <title>The Global Catalogue of Microorganisms (GCM) 10K type strain sequencing project: providing services to taxonomists for standard genome sequencing and annotation.</title>
        <authorList>
            <consortium name="The Broad Institute Genomics Platform"/>
            <consortium name="The Broad Institute Genome Sequencing Center for Infectious Disease"/>
            <person name="Wu L."/>
            <person name="Ma J."/>
        </authorList>
    </citation>
    <scope>NUCLEOTIDE SEQUENCE [LARGE SCALE GENOMIC DNA]</scope>
    <source>
        <strain evidence="11">CCUG 49339</strain>
    </source>
</reference>
<keyword evidence="11" id="KW-1185">Reference proteome</keyword>
<evidence type="ECO:0000256" key="2">
    <source>
        <dbReference type="ARBA" id="ARBA00005340"/>
    </source>
</evidence>
<sequence>MYVGCHVSIRDGYLGAAKMAHSFGASAFQYFPKNPRSLSVKEFDQEDATACKQYCLEHNIQSVAHTPYSTSLTPTEQKKGATIQSLLNDLQIASSCGSIGVVVHFGSEIDPLNPLAGYQLMITILNEVLKEWDGDALLLIENLAGKPGTMGTTIEEHIQIRNLCDFPEKIGFCFDTCHAFASGLWNGENSGALVKSGKEQEYFNHLKVVHLNNSKYESSSGKDRHDNIVSGKIKVSQLNDLLHQDVFSKIPFVLETPDPPSGNHREEIETVRTLFNR</sequence>
<dbReference type="Pfam" id="PF01261">
    <property type="entry name" value="AP_endonuc_2"/>
    <property type="match status" value="1"/>
</dbReference>
<dbReference type="SUPFAM" id="SSF51658">
    <property type="entry name" value="Xylose isomerase-like"/>
    <property type="match status" value="1"/>
</dbReference>
<dbReference type="PROSITE" id="PS00730">
    <property type="entry name" value="AP_NUCLEASE_F2_2"/>
    <property type="match status" value="1"/>
</dbReference>
<dbReference type="PANTHER" id="PTHR21445">
    <property type="entry name" value="ENDONUCLEASE IV ENDODEOXYRIBONUCLEASE IV"/>
    <property type="match status" value="1"/>
</dbReference>
<evidence type="ECO:0000313" key="11">
    <source>
        <dbReference type="Proteomes" id="UP001597214"/>
    </source>
</evidence>
<protein>
    <submittedName>
        <fullName evidence="10">Deoxyribonuclease IV</fullName>
        <ecNumber evidence="10">3.1.21.2</ecNumber>
    </submittedName>
</protein>
<evidence type="ECO:0000256" key="3">
    <source>
        <dbReference type="ARBA" id="ARBA00022722"/>
    </source>
</evidence>
<dbReference type="InterPro" id="IPR013022">
    <property type="entry name" value="Xyl_isomerase-like_TIM-brl"/>
</dbReference>
<evidence type="ECO:0000256" key="1">
    <source>
        <dbReference type="ARBA" id="ARBA00001947"/>
    </source>
</evidence>
<dbReference type="InterPro" id="IPR018246">
    <property type="entry name" value="AP_endonuc_F2_Zn_BS"/>
</dbReference>
<dbReference type="Gene3D" id="3.20.20.150">
    <property type="entry name" value="Divalent-metal-dependent TIM barrel enzymes"/>
    <property type="match status" value="1"/>
</dbReference>
<evidence type="ECO:0000256" key="7">
    <source>
        <dbReference type="ARBA" id="ARBA00022833"/>
    </source>
</evidence>
<evidence type="ECO:0000256" key="4">
    <source>
        <dbReference type="ARBA" id="ARBA00022723"/>
    </source>
</evidence>
<feature type="domain" description="Xylose isomerase-like TIM barrel" evidence="9">
    <location>
        <begin position="19"/>
        <end position="272"/>
    </location>
</feature>
<dbReference type="EMBL" id="JBHUEM010000020">
    <property type="protein sequence ID" value="MFD1737225.1"/>
    <property type="molecule type" value="Genomic_DNA"/>
</dbReference>
<keyword evidence="7" id="KW-0862">Zinc</keyword>
<evidence type="ECO:0000259" key="9">
    <source>
        <dbReference type="Pfam" id="PF01261"/>
    </source>
</evidence>
<evidence type="ECO:0000256" key="8">
    <source>
        <dbReference type="ARBA" id="ARBA00023204"/>
    </source>
</evidence>
<keyword evidence="5" id="KW-0227">DNA damage</keyword>
<keyword evidence="8" id="KW-0234">DNA repair</keyword>
<keyword evidence="3" id="KW-0540">Nuclease</keyword>
<keyword evidence="4" id="KW-0479">Metal-binding</keyword>
<dbReference type="SMART" id="SM00518">
    <property type="entry name" value="AP2Ec"/>
    <property type="match status" value="1"/>
</dbReference>
<evidence type="ECO:0000256" key="6">
    <source>
        <dbReference type="ARBA" id="ARBA00022801"/>
    </source>
</evidence>
<gene>
    <name evidence="10" type="ORF">ACFSCX_11745</name>
</gene>
<dbReference type="EC" id="3.1.21.2" evidence="10"/>
<name>A0ABW4LPW3_9BACI</name>
<accession>A0ABW4LPW3</accession>
<comment type="caution">
    <text evidence="10">The sequence shown here is derived from an EMBL/GenBank/DDBJ whole genome shotgun (WGS) entry which is preliminary data.</text>
</comment>
<dbReference type="InterPro" id="IPR001719">
    <property type="entry name" value="AP_endonuc_2"/>
</dbReference>
<evidence type="ECO:0000256" key="5">
    <source>
        <dbReference type="ARBA" id="ARBA00022763"/>
    </source>
</evidence>
<evidence type="ECO:0000313" key="10">
    <source>
        <dbReference type="EMBL" id="MFD1737225.1"/>
    </source>
</evidence>
<comment type="similarity">
    <text evidence="2">Belongs to the AP endonuclease 2 family.</text>
</comment>